<dbReference type="EnsemblPlants" id="AET1Gv20425400.6">
    <property type="protein sequence ID" value="AET1Gv20425400.6"/>
    <property type="gene ID" value="AET1Gv20425400"/>
</dbReference>
<dbReference type="GO" id="GO:0008270">
    <property type="term" value="F:zinc ion binding"/>
    <property type="evidence" value="ECO:0007669"/>
    <property type="project" value="UniProtKB-UniRule"/>
</dbReference>
<dbReference type="GO" id="GO:0006355">
    <property type="term" value="P:regulation of DNA-templated transcription"/>
    <property type="evidence" value="ECO:0007669"/>
    <property type="project" value="UniProtKB-UniRule"/>
</dbReference>
<reference evidence="3" key="1">
    <citation type="journal article" date="2014" name="Science">
        <title>Ancient hybridizations among the ancestral genomes of bread wheat.</title>
        <authorList>
            <consortium name="International Wheat Genome Sequencing Consortium,"/>
            <person name="Marcussen T."/>
            <person name="Sandve S.R."/>
            <person name="Heier L."/>
            <person name="Spannagl M."/>
            <person name="Pfeifer M."/>
            <person name="Jakobsen K.S."/>
            <person name="Wulff B.B."/>
            <person name="Steuernagel B."/>
            <person name="Mayer K.F."/>
            <person name="Olsen O.A."/>
        </authorList>
    </citation>
    <scope>NUCLEOTIDE SEQUENCE [LARGE SCALE GENOMIC DNA]</scope>
    <source>
        <strain evidence="3">cv. AL8/78</strain>
    </source>
</reference>
<comment type="subcellular location">
    <subcellularLocation>
        <location evidence="1">Nucleus</location>
    </subcellularLocation>
</comment>
<dbReference type="Gramene" id="AET1Gv20425400.8">
    <property type="protein sequence ID" value="AET1Gv20425400.8"/>
    <property type="gene ID" value="AET1Gv20425400"/>
</dbReference>
<reference evidence="2" key="4">
    <citation type="submission" date="2019-03" db="UniProtKB">
        <authorList>
            <consortium name="EnsemblPlants"/>
        </authorList>
    </citation>
    <scope>IDENTIFICATION</scope>
</reference>
<dbReference type="EnsemblPlants" id="AET1Gv20425400.14">
    <property type="protein sequence ID" value="AET1Gv20425400.14"/>
    <property type="gene ID" value="AET1Gv20425400"/>
</dbReference>
<dbReference type="EnsemblPlants" id="AET1Gv20425400.17">
    <property type="protein sequence ID" value="AET1Gv20425400.17"/>
    <property type="gene ID" value="AET1Gv20425400"/>
</dbReference>
<protein>
    <recommendedName>
        <fullName evidence="1">Protein FAR1-RELATED SEQUENCE</fullName>
    </recommendedName>
</protein>
<comment type="function">
    <text evidence="1">Putative transcription activator involved in regulating light control of development.</text>
</comment>
<name>A0A452YIN7_AEGTS</name>
<reference evidence="3" key="2">
    <citation type="journal article" date="2017" name="Nat. Plants">
        <title>The Aegilops tauschii genome reveals multiple impacts of transposons.</title>
        <authorList>
            <person name="Zhao G."/>
            <person name="Zou C."/>
            <person name="Li K."/>
            <person name="Wang K."/>
            <person name="Li T."/>
            <person name="Gao L."/>
            <person name="Zhang X."/>
            <person name="Wang H."/>
            <person name="Yang Z."/>
            <person name="Liu X."/>
            <person name="Jiang W."/>
            <person name="Mao L."/>
            <person name="Kong X."/>
            <person name="Jiao Y."/>
            <person name="Jia J."/>
        </authorList>
    </citation>
    <scope>NUCLEOTIDE SEQUENCE [LARGE SCALE GENOMIC DNA]</scope>
    <source>
        <strain evidence="3">cv. AL8/78</strain>
    </source>
</reference>
<dbReference type="Gramene" id="AET1Gv20425400.22">
    <property type="protein sequence ID" value="AET1Gv20425400.22"/>
    <property type="gene ID" value="AET1Gv20425400"/>
</dbReference>
<dbReference type="Gramene" id="AET1Gv20425400.13">
    <property type="protein sequence ID" value="AET1Gv20425400.13"/>
    <property type="gene ID" value="AET1Gv20425400"/>
</dbReference>
<keyword evidence="1" id="KW-0479">Metal-binding</keyword>
<reference evidence="2" key="3">
    <citation type="journal article" date="2017" name="Nature">
        <title>Genome sequence of the progenitor of the wheat D genome Aegilops tauschii.</title>
        <authorList>
            <person name="Luo M.C."/>
            <person name="Gu Y.Q."/>
            <person name="Puiu D."/>
            <person name="Wang H."/>
            <person name="Twardziok S.O."/>
            <person name="Deal K.R."/>
            <person name="Huo N."/>
            <person name="Zhu T."/>
            <person name="Wang L."/>
            <person name="Wang Y."/>
            <person name="McGuire P.E."/>
            <person name="Liu S."/>
            <person name="Long H."/>
            <person name="Ramasamy R.K."/>
            <person name="Rodriguez J.C."/>
            <person name="Van S.L."/>
            <person name="Yuan L."/>
            <person name="Wang Z."/>
            <person name="Xia Z."/>
            <person name="Xiao L."/>
            <person name="Anderson O.D."/>
            <person name="Ouyang S."/>
            <person name="Liang Y."/>
            <person name="Zimin A.V."/>
            <person name="Pertea G."/>
            <person name="Qi P."/>
            <person name="Bennetzen J.L."/>
            <person name="Dai X."/>
            <person name="Dawson M.W."/>
            <person name="Muller H.G."/>
            <person name="Kugler K."/>
            <person name="Rivarola-Duarte L."/>
            <person name="Spannagl M."/>
            <person name="Mayer K.F.X."/>
            <person name="Lu F.H."/>
            <person name="Bevan M.W."/>
            <person name="Leroy P."/>
            <person name="Li P."/>
            <person name="You F.M."/>
            <person name="Sun Q."/>
            <person name="Liu Z."/>
            <person name="Lyons E."/>
            <person name="Wicker T."/>
            <person name="Salzberg S.L."/>
            <person name="Devos K.M."/>
            <person name="Dvorak J."/>
        </authorList>
    </citation>
    <scope>NUCLEOTIDE SEQUENCE [LARGE SCALE GENOMIC DNA]</scope>
    <source>
        <strain evidence="2">cv. AL8/78</strain>
    </source>
</reference>
<sequence length="86" mass="10349">MYTKNSDFQVEFHKVVNHMLTEDEFEAAWNTLLDKYNLSKHTYMTQLYEIKEKWAKPYFKGEQIWRQSNMPVRYTPGQCLSSSDVC</sequence>
<keyword evidence="1" id="KW-0539">Nucleus</keyword>
<dbReference type="Gramene" id="AET1Gv20425400.14">
    <property type="protein sequence ID" value="AET1Gv20425400.14"/>
    <property type="gene ID" value="AET1Gv20425400"/>
</dbReference>
<proteinExistence type="inferred from homology"/>
<evidence type="ECO:0000313" key="2">
    <source>
        <dbReference type="EnsemblPlants" id="AET1Gv20425400.10"/>
    </source>
</evidence>
<organism evidence="2 3">
    <name type="scientific">Aegilops tauschii subsp. strangulata</name>
    <name type="common">Goatgrass</name>
    <dbReference type="NCBI Taxonomy" id="200361"/>
    <lineage>
        <taxon>Eukaryota</taxon>
        <taxon>Viridiplantae</taxon>
        <taxon>Streptophyta</taxon>
        <taxon>Embryophyta</taxon>
        <taxon>Tracheophyta</taxon>
        <taxon>Spermatophyta</taxon>
        <taxon>Magnoliopsida</taxon>
        <taxon>Liliopsida</taxon>
        <taxon>Poales</taxon>
        <taxon>Poaceae</taxon>
        <taxon>BOP clade</taxon>
        <taxon>Pooideae</taxon>
        <taxon>Triticodae</taxon>
        <taxon>Triticeae</taxon>
        <taxon>Triticinae</taxon>
        <taxon>Aegilops</taxon>
    </lineage>
</organism>
<dbReference type="InterPro" id="IPR031052">
    <property type="entry name" value="FHY3/FAR1"/>
</dbReference>
<dbReference type="Gramene" id="AET1Gv20425400.17">
    <property type="protein sequence ID" value="AET1Gv20425400.17"/>
    <property type="gene ID" value="AET1Gv20425400"/>
</dbReference>
<dbReference type="EnsemblPlants" id="AET1Gv20425400.15">
    <property type="protein sequence ID" value="AET1Gv20425400.15"/>
    <property type="gene ID" value="AET1Gv20425400"/>
</dbReference>
<dbReference type="Gramene" id="AET1Gv20425400.10">
    <property type="protein sequence ID" value="AET1Gv20425400.10"/>
    <property type="gene ID" value="AET1Gv20425400"/>
</dbReference>
<dbReference type="EnsemblPlants" id="AET1Gv20425400.11">
    <property type="protein sequence ID" value="AET1Gv20425400.11"/>
    <property type="gene ID" value="AET1Gv20425400"/>
</dbReference>
<dbReference type="EnsemblPlants" id="AET1Gv20425400.19">
    <property type="protein sequence ID" value="AET1Gv20425400.19"/>
    <property type="gene ID" value="AET1Gv20425400"/>
</dbReference>
<keyword evidence="1" id="KW-0863">Zinc-finger</keyword>
<keyword evidence="1" id="KW-0862">Zinc</keyword>
<dbReference type="EnsemblPlants" id="AET1Gv20425400.9">
    <property type="protein sequence ID" value="AET1Gv20425400.9"/>
    <property type="gene ID" value="AET1Gv20425400"/>
</dbReference>
<dbReference type="Gramene" id="AET1Gv20425400.19">
    <property type="protein sequence ID" value="AET1Gv20425400.19"/>
    <property type="gene ID" value="AET1Gv20425400"/>
</dbReference>
<dbReference type="Gramene" id="AET1Gv20425400.5">
    <property type="protein sequence ID" value="AET1Gv20425400.5"/>
    <property type="gene ID" value="AET1Gv20425400"/>
</dbReference>
<dbReference type="Gramene" id="AET1Gv20425400.6">
    <property type="protein sequence ID" value="AET1Gv20425400.6"/>
    <property type="gene ID" value="AET1Gv20425400"/>
</dbReference>
<dbReference type="EnsemblPlants" id="AET1Gv20425400.2">
    <property type="protein sequence ID" value="AET1Gv20425400.2"/>
    <property type="gene ID" value="AET1Gv20425400"/>
</dbReference>
<dbReference type="AlphaFoldDB" id="A0A452YIN7"/>
<evidence type="ECO:0000313" key="3">
    <source>
        <dbReference type="Proteomes" id="UP000015105"/>
    </source>
</evidence>
<dbReference type="EnsemblPlants" id="AET1Gv20425400.22">
    <property type="protein sequence ID" value="AET1Gv20425400.22"/>
    <property type="gene ID" value="AET1Gv20425400"/>
</dbReference>
<dbReference type="EnsemblPlants" id="AET1Gv20425400.13">
    <property type="protein sequence ID" value="AET1Gv20425400.13"/>
    <property type="gene ID" value="AET1Gv20425400"/>
</dbReference>
<comment type="similarity">
    <text evidence="1">Belongs to the FHY3/FAR1 family.</text>
</comment>
<dbReference type="EnsemblPlants" id="AET1Gv20425400.18">
    <property type="protein sequence ID" value="AET1Gv20425400.18"/>
    <property type="gene ID" value="AET1Gv20425400"/>
</dbReference>
<dbReference type="EnsemblPlants" id="AET1Gv20425400.5">
    <property type="protein sequence ID" value="AET1Gv20425400.5"/>
    <property type="gene ID" value="AET1Gv20425400"/>
</dbReference>
<evidence type="ECO:0000256" key="1">
    <source>
        <dbReference type="RuleBase" id="RU367018"/>
    </source>
</evidence>
<reference evidence="2" key="5">
    <citation type="journal article" date="2021" name="G3 (Bethesda)">
        <title>Aegilops tauschii genome assembly Aet v5.0 features greater sequence contiguity and improved annotation.</title>
        <authorList>
            <person name="Wang L."/>
            <person name="Zhu T."/>
            <person name="Rodriguez J.C."/>
            <person name="Deal K.R."/>
            <person name="Dubcovsky J."/>
            <person name="McGuire P.E."/>
            <person name="Lux T."/>
            <person name="Spannagl M."/>
            <person name="Mayer K.F.X."/>
            <person name="Baldrich P."/>
            <person name="Meyers B.C."/>
            <person name="Huo N."/>
            <person name="Gu Y.Q."/>
            <person name="Zhou H."/>
            <person name="Devos K.M."/>
            <person name="Bennetzen J.L."/>
            <person name="Unver T."/>
            <person name="Budak H."/>
            <person name="Gulick P.J."/>
            <person name="Galiba G."/>
            <person name="Kalapos B."/>
            <person name="Nelson D.R."/>
            <person name="Li P."/>
            <person name="You F.M."/>
            <person name="Luo M.C."/>
            <person name="Dvorak J."/>
        </authorList>
    </citation>
    <scope>NUCLEOTIDE SEQUENCE [LARGE SCALE GENOMIC DNA]</scope>
    <source>
        <strain evidence="2">cv. AL8/78</strain>
    </source>
</reference>
<dbReference type="Gramene" id="AET1Gv20425400.11">
    <property type="protein sequence ID" value="AET1Gv20425400.11"/>
    <property type="gene ID" value="AET1Gv20425400"/>
</dbReference>
<dbReference type="GO" id="GO:0005634">
    <property type="term" value="C:nucleus"/>
    <property type="evidence" value="ECO:0007669"/>
    <property type="project" value="UniProtKB-SubCell"/>
</dbReference>
<dbReference type="EnsemblPlants" id="AET1Gv20425400.8">
    <property type="protein sequence ID" value="AET1Gv20425400.8"/>
    <property type="gene ID" value="AET1Gv20425400"/>
</dbReference>
<dbReference type="Proteomes" id="UP000015105">
    <property type="component" value="Chromosome 1D"/>
</dbReference>
<keyword evidence="3" id="KW-1185">Reference proteome</keyword>
<dbReference type="EnsemblPlants" id="AET1Gv20425400.10">
    <property type="protein sequence ID" value="AET1Gv20425400.10"/>
    <property type="gene ID" value="AET1Gv20425400"/>
</dbReference>
<accession>A0A452YIN7</accession>
<dbReference type="Gramene" id="AET1Gv20425400.2">
    <property type="protein sequence ID" value="AET1Gv20425400.2"/>
    <property type="gene ID" value="AET1Gv20425400"/>
</dbReference>
<dbReference type="PANTHER" id="PTHR31669:SF307">
    <property type="entry name" value="PROTEIN FAR1-RELATED SEQUENCE"/>
    <property type="match status" value="1"/>
</dbReference>
<dbReference type="Gramene" id="AET1Gv20425400.15">
    <property type="protein sequence ID" value="AET1Gv20425400.15"/>
    <property type="gene ID" value="AET1Gv20425400"/>
</dbReference>
<dbReference type="Gramene" id="AET1Gv20425400.18">
    <property type="protein sequence ID" value="AET1Gv20425400.18"/>
    <property type="gene ID" value="AET1Gv20425400"/>
</dbReference>
<dbReference type="PANTHER" id="PTHR31669">
    <property type="entry name" value="PROTEIN FAR1-RELATED SEQUENCE 10-RELATED"/>
    <property type="match status" value="1"/>
</dbReference>
<dbReference type="Gramene" id="AET1Gv20425400.9">
    <property type="protein sequence ID" value="AET1Gv20425400.9"/>
    <property type="gene ID" value="AET1Gv20425400"/>
</dbReference>